<organism evidence="2">
    <name type="scientific">Tanacetum cinerariifolium</name>
    <name type="common">Dalmatian daisy</name>
    <name type="synonym">Chrysanthemum cinerariifolium</name>
    <dbReference type="NCBI Taxonomy" id="118510"/>
    <lineage>
        <taxon>Eukaryota</taxon>
        <taxon>Viridiplantae</taxon>
        <taxon>Streptophyta</taxon>
        <taxon>Embryophyta</taxon>
        <taxon>Tracheophyta</taxon>
        <taxon>Spermatophyta</taxon>
        <taxon>Magnoliopsida</taxon>
        <taxon>eudicotyledons</taxon>
        <taxon>Gunneridae</taxon>
        <taxon>Pentapetalae</taxon>
        <taxon>asterids</taxon>
        <taxon>campanulids</taxon>
        <taxon>Asterales</taxon>
        <taxon>Asteraceae</taxon>
        <taxon>Asteroideae</taxon>
        <taxon>Anthemideae</taxon>
        <taxon>Anthemidinae</taxon>
        <taxon>Tanacetum</taxon>
    </lineage>
</organism>
<comment type="caution">
    <text evidence="2">The sequence shown here is derived from an EMBL/GenBank/DDBJ whole genome shotgun (WGS) entry which is preliminary data.</text>
</comment>
<protein>
    <submittedName>
        <fullName evidence="2">Retrovirus-related Pol polyprotein from transposon TNT 1-94</fullName>
    </submittedName>
</protein>
<dbReference type="EMBL" id="BKCJ010302169">
    <property type="protein sequence ID" value="GEZ62528.1"/>
    <property type="molecule type" value="Genomic_DNA"/>
</dbReference>
<gene>
    <name evidence="2" type="ORF">Tci_534501</name>
</gene>
<evidence type="ECO:0000256" key="1">
    <source>
        <dbReference type="SAM" id="MobiDB-lite"/>
    </source>
</evidence>
<accession>A0A699IK06</accession>
<reference evidence="2" key="1">
    <citation type="journal article" date="2019" name="Sci. Rep.">
        <title>Draft genome of Tanacetum cinerariifolium, the natural source of mosquito coil.</title>
        <authorList>
            <person name="Yamashiro T."/>
            <person name="Shiraishi A."/>
            <person name="Satake H."/>
            <person name="Nakayama K."/>
        </authorList>
    </citation>
    <scope>NUCLEOTIDE SEQUENCE</scope>
</reference>
<feature type="compositionally biased region" description="Basic and acidic residues" evidence="1">
    <location>
        <begin position="154"/>
        <end position="163"/>
    </location>
</feature>
<evidence type="ECO:0000313" key="2">
    <source>
        <dbReference type="EMBL" id="GEZ62528.1"/>
    </source>
</evidence>
<sequence length="169" mass="19656">MGKLLMMCPEEDLLISAIFMYLDVLCSFTTTETTWENSFFLGNSLVAKAFRVFNTRRQEIKETYHVTFNEVDEVITHTSTNGDEINFNENRSFHNDEFLLSRRNPSQSTRNYDYLPYVPAFDHLFTNNIIILETVILTTLNINSSNKSPEFSIDDDHPIHNEPDDFEPA</sequence>
<dbReference type="AlphaFoldDB" id="A0A699IK06"/>
<feature type="region of interest" description="Disordered" evidence="1">
    <location>
        <begin position="147"/>
        <end position="169"/>
    </location>
</feature>
<proteinExistence type="predicted"/>
<name>A0A699IK06_TANCI</name>